<protein>
    <submittedName>
        <fullName evidence="3">Uncharacterized protein</fullName>
    </submittedName>
</protein>
<evidence type="ECO:0000313" key="4">
    <source>
        <dbReference type="Proteomes" id="UP001189429"/>
    </source>
</evidence>
<feature type="region of interest" description="Disordered" evidence="1">
    <location>
        <begin position="198"/>
        <end position="241"/>
    </location>
</feature>
<organism evidence="3 4">
    <name type="scientific">Prorocentrum cordatum</name>
    <dbReference type="NCBI Taxonomy" id="2364126"/>
    <lineage>
        <taxon>Eukaryota</taxon>
        <taxon>Sar</taxon>
        <taxon>Alveolata</taxon>
        <taxon>Dinophyceae</taxon>
        <taxon>Prorocentrales</taxon>
        <taxon>Prorocentraceae</taxon>
        <taxon>Prorocentrum</taxon>
    </lineage>
</organism>
<feature type="transmembrane region" description="Helical" evidence="2">
    <location>
        <begin position="433"/>
        <end position="453"/>
    </location>
</feature>
<keyword evidence="2" id="KW-1133">Transmembrane helix</keyword>
<proteinExistence type="predicted"/>
<feature type="transmembrane region" description="Helical" evidence="2">
    <location>
        <begin position="459"/>
        <end position="478"/>
    </location>
</feature>
<keyword evidence="2" id="KW-0472">Membrane</keyword>
<feature type="transmembrane region" description="Helical" evidence="2">
    <location>
        <begin position="329"/>
        <end position="351"/>
    </location>
</feature>
<feature type="region of interest" description="Disordered" evidence="1">
    <location>
        <begin position="59"/>
        <end position="91"/>
    </location>
</feature>
<comment type="caution">
    <text evidence="3">The sequence shown here is derived from an EMBL/GenBank/DDBJ whole genome shotgun (WGS) entry which is preliminary data.</text>
</comment>
<evidence type="ECO:0000313" key="3">
    <source>
        <dbReference type="EMBL" id="CAK0808126.1"/>
    </source>
</evidence>
<name>A0ABN9QPP1_9DINO</name>
<accession>A0ABN9QPP1</accession>
<dbReference type="EMBL" id="CAUYUJ010004102">
    <property type="protein sequence ID" value="CAK0808126.1"/>
    <property type="molecule type" value="Genomic_DNA"/>
</dbReference>
<evidence type="ECO:0000256" key="1">
    <source>
        <dbReference type="SAM" id="MobiDB-lite"/>
    </source>
</evidence>
<reference evidence="3" key="1">
    <citation type="submission" date="2023-10" db="EMBL/GenBank/DDBJ databases">
        <authorList>
            <person name="Chen Y."/>
            <person name="Shah S."/>
            <person name="Dougan E. K."/>
            <person name="Thang M."/>
            <person name="Chan C."/>
        </authorList>
    </citation>
    <scope>NUCLEOTIDE SEQUENCE [LARGE SCALE GENOMIC DNA]</scope>
</reference>
<gene>
    <name evidence="3" type="ORF">PCOR1329_LOCUS13815</name>
</gene>
<feature type="compositionally biased region" description="Basic and acidic residues" evidence="1">
    <location>
        <begin position="69"/>
        <end position="78"/>
    </location>
</feature>
<dbReference type="Proteomes" id="UP001189429">
    <property type="component" value="Unassembled WGS sequence"/>
</dbReference>
<keyword evidence="4" id="KW-1185">Reference proteome</keyword>
<evidence type="ECO:0000256" key="2">
    <source>
        <dbReference type="SAM" id="Phobius"/>
    </source>
</evidence>
<feature type="compositionally biased region" description="Basic and acidic residues" evidence="1">
    <location>
        <begin position="225"/>
        <end position="234"/>
    </location>
</feature>
<keyword evidence="2" id="KW-0812">Transmembrane</keyword>
<sequence length="575" mass="61683">MVWSPKISALPAKSGITLCIRVLLLLVTGGRARGVHGESGAAAAELDRAAARHRAHRAVRARGDQSFPVHDEPQDDGVRSSTAELPLPLPGGFGEAAKDAPMLTLAPEPEETPASLLASMPPPEAFEECSRYDAGDTFKEFRKWSRRSVLAFLCEVPVKKRIFAAQAREILQLLADVPEWRGGGADDLASVDIEAALLQKDPPRPGPRGTAPTAPSGPEDQSFPVHDEPQDDGVRSSTAELPLPLPGGFGEAAKDAPMLTLAPEPEETPASLLASMPPPEAFEECSRYDAGDTFKEFRKWSRRSVLAFLCEVPVKKRIFAAQAREILQVFWGLVFYGQLVLTLLLVALVIVGKNVVFPDASGACPADFPHPAQWCAEGGVACVTFPMCTSSGLADKFSHCQLKRLTADDHRPLELVAESTPPMRVWELLAKHVEVPVVVLFGILLLCTVWLALLRVAAAVVIWGTLALNAAAFVYASALPRMPAAGFLGKPRSSVAVWLDEVQPGKLGRARLAAQEVRRARFGAAEPAQSSIGQGRTSRAEKAKALSPFSFFLCPRGSSGVSHHVPTDPHETSSA</sequence>